<dbReference type="PATRIC" id="fig|1618376.3.peg.767"/>
<evidence type="ECO:0000256" key="6">
    <source>
        <dbReference type="SAM" id="Phobius"/>
    </source>
</evidence>
<dbReference type="GO" id="GO:0016020">
    <property type="term" value="C:membrane"/>
    <property type="evidence" value="ECO:0007669"/>
    <property type="project" value="UniProtKB-SubCell"/>
</dbReference>
<evidence type="ECO:0000256" key="5">
    <source>
        <dbReference type="ARBA" id="ARBA00023136"/>
    </source>
</evidence>
<keyword evidence="5 6" id="KW-0472">Membrane</keyword>
<dbReference type="EMBL" id="LCHN01000033">
    <property type="protein sequence ID" value="KKT34605.1"/>
    <property type="molecule type" value="Genomic_DNA"/>
</dbReference>
<evidence type="ECO:0000256" key="3">
    <source>
        <dbReference type="ARBA" id="ARBA00022692"/>
    </source>
</evidence>
<dbReference type="Gene3D" id="1.20.1440.20">
    <property type="entry name" value="LemA-like domain"/>
    <property type="match status" value="1"/>
</dbReference>
<dbReference type="SUPFAM" id="SSF140478">
    <property type="entry name" value="LemA-like"/>
    <property type="match status" value="1"/>
</dbReference>
<dbReference type="InterPro" id="IPR023353">
    <property type="entry name" value="LemA-like_dom_sf"/>
</dbReference>
<gene>
    <name evidence="7" type="ORF">UW23_C0033G0004</name>
</gene>
<dbReference type="AlphaFoldDB" id="A0A0G1GJ92"/>
<evidence type="ECO:0000313" key="8">
    <source>
        <dbReference type="Proteomes" id="UP000034069"/>
    </source>
</evidence>
<keyword evidence="3 6" id="KW-0812">Transmembrane</keyword>
<protein>
    <submittedName>
        <fullName evidence="7">LemA family protein</fullName>
    </submittedName>
</protein>
<reference evidence="7 8" key="1">
    <citation type="journal article" date="2015" name="Nature">
        <title>rRNA introns, odd ribosomes, and small enigmatic genomes across a large radiation of phyla.</title>
        <authorList>
            <person name="Brown C.T."/>
            <person name="Hug L.A."/>
            <person name="Thomas B.C."/>
            <person name="Sharon I."/>
            <person name="Castelle C.J."/>
            <person name="Singh A."/>
            <person name="Wilkins M.J."/>
            <person name="Williams K.H."/>
            <person name="Banfield J.F."/>
        </authorList>
    </citation>
    <scope>NUCLEOTIDE SEQUENCE [LARGE SCALE GENOMIC DNA]</scope>
</reference>
<accession>A0A0G1GJ92</accession>
<comment type="subcellular location">
    <subcellularLocation>
        <location evidence="1">Membrane</location>
        <topology evidence="1">Single-pass membrane protein</topology>
    </subcellularLocation>
</comment>
<dbReference type="Pfam" id="PF04011">
    <property type="entry name" value="LemA"/>
    <property type="match status" value="1"/>
</dbReference>
<name>A0A0G1GJ92_9BACT</name>
<comment type="similarity">
    <text evidence="2">Belongs to the LemA family.</text>
</comment>
<keyword evidence="4 6" id="KW-1133">Transmembrane helix</keyword>
<dbReference type="Proteomes" id="UP000034069">
    <property type="component" value="Unassembled WGS sequence"/>
</dbReference>
<feature type="transmembrane region" description="Helical" evidence="6">
    <location>
        <begin position="6"/>
        <end position="24"/>
    </location>
</feature>
<proteinExistence type="inferred from homology"/>
<sequence>MFGYIILALVIFGVFYAVSLYNWFQTTLTRIKASIQEIGNQLKRQADLIPNLESSAKGYLKHEKDIYKDITTARKAVEQAVGSSDMSKISKASDQVSALLPKLQVIVESNPEIKGSEVVVKLMDELRDTSDKLMYSRRVVIDLSADFNQKLVVFPSNIVGNMFGFKLQKGLDTPMSGEHLEVSSGETHSPKISL</sequence>
<evidence type="ECO:0000256" key="4">
    <source>
        <dbReference type="ARBA" id="ARBA00022989"/>
    </source>
</evidence>
<comment type="caution">
    <text evidence="7">The sequence shown here is derived from an EMBL/GenBank/DDBJ whole genome shotgun (WGS) entry which is preliminary data.</text>
</comment>
<evidence type="ECO:0000313" key="7">
    <source>
        <dbReference type="EMBL" id="KKT34605.1"/>
    </source>
</evidence>
<organism evidence="7 8">
    <name type="scientific">Candidatus Collierbacteria bacterium GW2011_GWA1_44_12</name>
    <dbReference type="NCBI Taxonomy" id="1618376"/>
    <lineage>
        <taxon>Bacteria</taxon>
        <taxon>Candidatus Collieribacteriota</taxon>
    </lineage>
</organism>
<evidence type="ECO:0000256" key="2">
    <source>
        <dbReference type="ARBA" id="ARBA00008854"/>
    </source>
</evidence>
<dbReference type="InterPro" id="IPR007156">
    <property type="entry name" value="MamQ_LemA"/>
</dbReference>
<evidence type="ECO:0000256" key="1">
    <source>
        <dbReference type="ARBA" id="ARBA00004167"/>
    </source>
</evidence>
<dbReference type="PANTHER" id="PTHR34478">
    <property type="entry name" value="PROTEIN LEMA"/>
    <property type="match status" value="1"/>
</dbReference>
<dbReference type="PANTHER" id="PTHR34478:SF1">
    <property type="entry name" value="PROTEIN LEMA"/>
    <property type="match status" value="1"/>
</dbReference>